<dbReference type="RefSeq" id="WP_036525444.1">
    <property type="nucleotide sequence ID" value="NZ_JFYZ01000008.1"/>
</dbReference>
<gene>
    <name evidence="1" type="ORF">BV97_01959</name>
</gene>
<organism evidence="1 2">
    <name type="scientific">Novosphingobium resinovorum</name>
    <dbReference type="NCBI Taxonomy" id="158500"/>
    <lineage>
        <taxon>Bacteria</taxon>
        <taxon>Pseudomonadati</taxon>
        <taxon>Pseudomonadota</taxon>
        <taxon>Alphaproteobacteria</taxon>
        <taxon>Sphingomonadales</taxon>
        <taxon>Sphingomonadaceae</taxon>
        <taxon>Novosphingobium</taxon>
    </lineage>
</organism>
<reference evidence="1 2" key="1">
    <citation type="submission" date="2014-03" db="EMBL/GenBank/DDBJ databases">
        <title>Whole genome sequence of Novosphingobium resinovorum KF1.</title>
        <authorList>
            <person name="Gan H.M."/>
            <person name="Gan H.Y."/>
            <person name="Chew T.H."/>
            <person name="Savka M.A."/>
        </authorList>
    </citation>
    <scope>NUCLEOTIDE SEQUENCE [LARGE SCALE GENOMIC DNA]</scope>
    <source>
        <strain evidence="1 2">KF1</strain>
    </source>
</reference>
<accession>A0A031K1H9</accession>
<evidence type="ECO:0000313" key="2">
    <source>
        <dbReference type="Proteomes" id="UP000024329"/>
    </source>
</evidence>
<name>A0A031K1H9_9SPHN</name>
<proteinExistence type="predicted"/>
<dbReference type="EMBL" id="JFYZ01000008">
    <property type="protein sequence ID" value="EZP82462.1"/>
    <property type="molecule type" value="Genomic_DNA"/>
</dbReference>
<dbReference type="Proteomes" id="UP000024329">
    <property type="component" value="Unassembled WGS sequence"/>
</dbReference>
<evidence type="ECO:0000313" key="1">
    <source>
        <dbReference type="EMBL" id="EZP82462.1"/>
    </source>
</evidence>
<dbReference type="PATRIC" id="fig|158500.4.peg.1997"/>
<protein>
    <submittedName>
        <fullName evidence="1">Uncharacterized protein</fullName>
    </submittedName>
</protein>
<comment type="caution">
    <text evidence="1">The sequence shown here is derived from an EMBL/GenBank/DDBJ whole genome shotgun (WGS) entry which is preliminary data.</text>
</comment>
<dbReference type="AlphaFoldDB" id="A0A031K1H9"/>
<sequence length="301" mass="32593">MTLNLSLVTEEVAICVTDRRLSAPAGGIVSERGNKLTAFTCQNARGFITYTGIGRDDTGRSPNDWIAENPLLPTLPFDQFVEAMKKMADQRLGRLAAQGHDVRHSFVLGGFVAGTPVAVMISNFESLGENGHRAQADPELSISYCLPSPDAKTSTLIVATGDIPFDRKGRIEQIGRLAKKGAKPGELRAKMTKLLRDVAYKADRGGSVGTSVSRIIIPRWGEPEMDIDVVGGTSLLEGPNMIAPDMMIRDFYIDVSGNGAASRYSRVHRKALIKERPCSNCRAPVPEGYHRCGRCDHPVGG</sequence>